<keyword evidence="2" id="KW-1185">Reference proteome</keyword>
<comment type="caution">
    <text evidence="1">The sequence shown here is derived from an EMBL/GenBank/DDBJ whole genome shotgun (WGS) entry which is preliminary data.</text>
</comment>
<sequence>MEERGTCMIKKHYRKWKFWKEKHSMAIEDFRDFRYHYEGKQSLLRLGALLREQP</sequence>
<reference evidence="1 2" key="1">
    <citation type="submission" date="2021-06" db="EMBL/GenBank/DDBJ databases">
        <title>Caerostris extrusa draft genome.</title>
        <authorList>
            <person name="Kono N."/>
            <person name="Arakawa K."/>
        </authorList>
    </citation>
    <scope>NUCLEOTIDE SEQUENCE [LARGE SCALE GENOMIC DNA]</scope>
</reference>
<protein>
    <submittedName>
        <fullName evidence="1">Uncharacterized protein</fullName>
    </submittedName>
</protein>
<feature type="non-terminal residue" evidence="1">
    <location>
        <position position="54"/>
    </location>
</feature>
<proteinExistence type="predicted"/>
<evidence type="ECO:0000313" key="1">
    <source>
        <dbReference type="EMBL" id="GIX77926.1"/>
    </source>
</evidence>
<dbReference type="EMBL" id="BPLR01020365">
    <property type="protein sequence ID" value="GIX77926.1"/>
    <property type="molecule type" value="Genomic_DNA"/>
</dbReference>
<name>A0AAV4MZR3_CAEEX</name>
<dbReference type="AlphaFoldDB" id="A0AAV4MZR3"/>
<organism evidence="1 2">
    <name type="scientific">Caerostris extrusa</name>
    <name type="common">Bark spider</name>
    <name type="synonym">Caerostris bankana</name>
    <dbReference type="NCBI Taxonomy" id="172846"/>
    <lineage>
        <taxon>Eukaryota</taxon>
        <taxon>Metazoa</taxon>
        <taxon>Ecdysozoa</taxon>
        <taxon>Arthropoda</taxon>
        <taxon>Chelicerata</taxon>
        <taxon>Arachnida</taxon>
        <taxon>Araneae</taxon>
        <taxon>Araneomorphae</taxon>
        <taxon>Entelegynae</taxon>
        <taxon>Araneoidea</taxon>
        <taxon>Araneidae</taxon>
        <taxon>Caerostris</taxon>
    </lineage>
</organism>
<accession>A0AAV4MZR3</accession>
<dbReference type="Proteomes" id="UP001054945">
    <property type="component" value="Unassembled WGS sequence"/>
</dbReference>
<evidence type="ECO:0000313" key="2">
    <source>
        <dbReference type="Proteomes" id="UP001054945"/>
    </source>
</evidence>
<gene>
    <name evidence="1" type="ORF">CEXT_623041</name>
</gene>